<evidence type="ECO:0000313" key="2">
    <source>
        <dbReference type="Proteomes" id="UP000663452"/>
    </source>
</evidence>
<evidence type="ECO:0000313" key="1">
    <source>
        <dbReference type="EMBL" id="QSF46387.1"/>
    </source>
</evidence>
<dbReference type="EMBL" id="CP070969">
    <property type="protein sequence ID" value="QSF46387.1"/>
    <property type="molecule type" value="Genomic_DNA"/>
</dbReference>
<name>A0ABX7LEB5_9BACL</name>
<keyword evidence="2" id="KW-1185">Reference proteome</keyword>
<gene>
    <name evidence="1" type="ORF">JRJ22_07310</name>
</gene>
<dbReference type="InterPro" id="IPR024265">
    <property type="entry name" value="DUF3788"/>
</dbReference>
<accession>A0ABX7LEB5</accession>
<sequence>MISHRFTEKSCMPSEEELMPALGIQANEAWVNMKEFARQNYDHEAEWNYGGKNYGWNIRYRKSGKTLFNMFPEKNNGFTLLLVLGKKELAKYQDKREEFSEAFQAEVDSAAQYHDGRWLWLKITEVQQLEDIERLIRIKKKTKTLS</sequence>
<proteinExistence type="predicted"/>
<organism evidence="1 2">
    <name type="scientific">Paenibacillus tianjinensis</name>
    <dbReference type="NCBI Taxonomy" id="2810347"/>
    <lineage>
        <taxon>Bacteria</taxon>
        <taxon>Bacillati</taxon>
        <taxon>Bacillota</taxon>
        <taxon>Bacilli</taxon>
        <taxon>Bacillales</taxon>
        <taxon>Paenibacillaceae</taxon>
        <taxon>Paenibacillus</taxon>
    </lineage>
</organism>
<dbReference type="Proteomes" id="UP000663452">
    <property type="component" value="Chromosome"/>
</dbReference>
<dbReference type="Pfam" id="PF12663">
    <property type="entry name" value="DUF3788"/>
    <property type="match status" value="1"/>
</dbReference>
<reference evidence="1 2" key="1">
    <citation type="submission" date="2021-02" db="EMBL/GenBank/DDBJ databases">
        <title>Paenibacillus tianjinensis sp. nov.</title>
        <authorList>
            <person name="Liu H."/>
        </authorList>
    </citation>
    <scope>NUCLEOTIDE SEQUENCE [LARGE SCALE GENOMIC DNA]</scope>
    <source>
        <strain evidence="1 2">TB2019</strain>
    </source>
</reference>
<dbReference type="RefSeq" id="WP_206103868.1">
    <property type="nucleotide sequence ID" value="NZ_CP070969.1"/>
</dbReference>
<protein>
    <submittedName>
        <fullName evidence="1">DUF3788 domain-containing protein</fullName>
    </submittedName>
</protein>